<keyword evidence="7 8" id="KW-0173">Coenzyme A biosynthesis</keyword>
<protein>
    <recommendedName>
        <fullName evidence="8 9">Dephospho-CoA kinase</fullName>
        <ecNumber evidence="8 9">2.7.1.24</ecNumber>
    </recommendedName>
    <alternativeName>
        <fullName evidence="8">Dephosphocoenzyme A kinase</fullName>
    </alternativeName>
</protein>
<gene>
    <name evidence="8" type="primary">coaE</name>
    <name evidence="10" type="ORF">SAMN04488134_113114</name>
</gene>
<dbReference type="GO" id="GO:0004140">
    <property type="term" value="F:dephospho-CoA kinase activity"/>
    <property type="evidence" value="ECO:0007669"/>
    <property type="project" value="UniProtKB-UniRule"/>
</dbReference>
<dbReference type="Proteomes" id="UP000199300">
    <property type="component" value="Unassembled WGS sequence"/>
</dbReference>
<dbReference type="GO" id="GO:0005737">
    <property type="term" value="C:cytoplasm"/>
    <property type="evidence" value="ECO:0007669"/>
    <property type="project" value="UniProtKB-SubCell"/>
</dbReference>
<name>A0A1H8SUQ4_9BACI</name>
<dbReference type="PROSITE" id="PS51219">
    <property type="entry name" value="DPCK"/>
    <property type="match status" value="1"/>
</dbReference>
<dbReference type="PANTHER" id="PTHR10695">
    <property type="entry name" value="DEPHOSPHO-COA KINASE-RELATED"/>
    <property type="match status" value="1"/>
</dbReference>
<dbReference type="NCBIfam" id="TIGR00152">
    <property type="entry name" value="dephospho-CoA kinase"/>
    <property type="match status" value="1"/>
</dbReference>
<keyword evidence="3 8" id="KW-0808">Transferase</keyword>
<evidence type="ECO:0000256" key="7">
    <source>
        <dbReference type="ARBA" id="ARBA00022993"/>
    </source>
</evidence>
<evidence type="ECO:0000256" key="5">
    <source>
        <dbReference type="ARBA" id="ARBA00022777"/>
    </source>
</evidence>
<keyword evidence="6 8" id="KW-0067">ATP-binding</keyword>
<dbReference type="STRING" id="872970.SAMN04488134_113114"/>
<dbReference type="EMBL" id="FODJ01000013">
    <property type="protein sequence ID" value="SEO82275.1"/>
    <property type="molecule type" value="Genomic_DNA"/>
</dbReference>
<feature type="binding site" evidence="8">
    <location>
        <begin position="12"/>
        <end position="17"/>
    </location>
    <ligand>
        <name>ATP</name>
        <dbReference type="ChEBI" id="CHEBI:30616"/>
    </ligand>
</feature>
<evidence type="ECO:0000256" key="2">
    <source>
        <dbReference type="ARBA" id="ARBA00022490"/>
    </source>
</evidence>
<evidence type="ECO:0000256" key="3">
    <source>
        <dbReference type="ARBA" id="ARBA00022679"/>
    </source>
</evidence>
<comment type="function">
    <text evidence="8">Catalyzes the phosphorylation of the 3'-hydroxyl group of dephosphocoenzyme A to form coenzyme A.</text>
</comment>
<dbReference type="UniPathway" id="UPA00241">
    <property type="reaction ID" value="UER00356"/>
</dbReference>
<dbReference type="InterPro" id="IPR027417">
    <property type="entry name" value="P-loop_NTPase"/>
</dbReference>
<comment type="subcellular location">
    <subcellularLocation>
        <location evidence="8">Cytoplasm</location>
    </subcellularLocation>
</comment>
<evidence type="ECO:0000256" key="4">
    <source>
        <dbReference type="ARBA" id="ARBA00022741"/>
    </source>
</evidence>
<dbReference type="GO" id="GO:0015937">
    <property type="term" value="P:coenzyme A biosynthetic process"/>
    <property type="evidence" value="ECO:0007669"/>
    <property type="project" value="UniProtKB-UniRule"/>
</dbReference>
<evidence type="ECO:0000313" key="11">
    <source>
        <dbReference type="Proteomes" id="UP000199300"/>
    </source>
</evidence>
<evidence type="ECO:0000313" key="10">
    <source>
        <dbReference type="EMBL" id="SEO82275.1"/>
    </source>
</evidence>
<dbReference type="RefSeq" id="WP_091499938.1">
    <property type="nucleotide sequence ID" value="NZ_FODJ01000013.1"/>
</dbReference>
<keyword evidence="2 8" id="KW-0963">Cytoplasm</keyword>
<sequence length="198" mass="22175">MAIVIGLTGSIATGKSTIAQLFIEAHIPVVDADQIAREIVEPGKKAYYDIITTFGDKILVADGTINRKQLAKLIFNNQESRAALNEIVHPIIFDELKMRKEQLVKKHHPIVVLDIPLLFESKLTHLVDCVVVAYTTPDNQLARLMARDQIDEQAARKRINAQLSIDQKKAWADYIIDNNGTKLATKKQFDLLLALLLP</sequence>
<dbReference type="FunFam" id="3.40.50.300:FF:000991">
    <property type="entry name" value="Dephospho-CoA kinase"/>
    <property type="match status" value="1"/>
</dbReference>
<dbReference type="CDD" id="cd02022">
    <property type="entry name" value="DPCK"/>
    <property type="match status" value="1"/>
</dbReference>
<keyword evidence="4 8" id="KW-0547">Nucleotide-binding</keyword>
<dbReference type="HAMAP" id="MF_00376">
    <property type="entry name" value="Dephospho_CoA_kinase"/>
    <property type="match status" value="1"/>
</dbReference>
<organism evidence="10 11">
    <name type="scientific">Amphibacillus marinus</name>
    <dbReference type="NCBI Taxonomy" id="872970"/>
    <lineage>
        <taxon>Bacteria</taxon>
        <taxon>Bacillati</taxon>
        <taxon>Bacillota</taxon>
        <taxon>Bacilli</taxon>
        <taxon>Bacillales</taxon>
        <taxon>Bacillaceae</taxon>
        <taxon>Amphibacillus</taxon>
    </lineage>
</organism>
<comment type="catalytic activity">
    <reaction evidence="8">
        <text>3'-dephospho-CoA + ATP = ADP + CoA + H(+)</text>
        <dbReference type="Rhea" id="RHEA:18245"/>
        <dbReference type="ChEBI" id="CHEBI:15378"/>
        <dbReference type="ChEBI" id="CHEBI:30616"/>
        <dbReference type="ChEBI" id="CHEBI:57287"/>
        <dbReference type="ChEBI" id="CHEBI:57328"/>
        <dbReference type="ChEBI" id="CHEBI:456216"/>
        <dbReference type="EC" id="2.7.1.24"/>
    </reaction>
</comment>
<dbReference type="AlphaFoldDB" id="A0A1H8SUQ4"/>
<dbReference type="Pfam" id="PF01121">
    <property type="entry name" value="CoaE"/>
    <property type="match status" value="1"/>
</dbReference>
<dbReference type="EC" id="2.7.1.24" evidence="8 9"/>
<comment type="similarity">
    <text evidence="1 8">Belongs to the CoaE family.</text>
</comment>
<dbReference type="SUPFAM" id="SSF52540">
    <property type="entry name" value="P-loop containing nucleoside triphosphate hydrolases"/>
    <property type="match status" value="1"/>
</dbReference>
<proteinExistence type="inferred from homology"/>
<evidence type="ECO:0000256" key="9">
    <source>
        <dbReference type="NCBIfam" id="TIGR00152"/>
    </source>
</evidence>
<reference evidence="10 11" key="1">
    <citation type="submission" date="2016-10" db="EMBL/GenBank/DDBJ databases">
        <authorList>
            <person name="de Groot N.N."/>
        </authorList>
    </citation>
    <scope>NUCLEOTIDE SEQUENCE [LARGE SCALE GENOMIC DNA]</scope>
    <source>
        <strain evidence="10 11">CGMCC 1.10434</strain>
    </source>
</reference>
<accession>A0A1H8SUQ4</accession>
<evidence type="ECO:0000256" key="6">
    <source>
        <dbReference type="ARBA" id="ARBA00022840"/>
    </source>
</evidence>
<comment type="pathway">
    <text evidence="8">Cofactor biosynthesis; coenzyme A biosynthesis; CoA from (R)-pantothenate: step 5/5.</text>
</comment>
<dbReference type="OrthoDB" id="9812943at2"/>
<dbReference type="InterPro" id="IPR001977">
    <property type="entry name" value="Depp_CoAkinase"/>
</dbReference>
<dbReference type="PANTHER" id="PTHR10695:SF46">
    <property type="entry name" value="BIFUNCTIONAL COENZYME A SYNTHASE-RELATED"/>
    <property type="match status" value="1"/>
</dbReference>
<dbReference type="Gene3D" id="3.40.50.300">
    <property type="entry name" value="P-loop containing nucleotide triphosphate hydrolases"/>
    <property type="match status" value="1"/>
</dbReference>
<evidence type="ECO:0000256" key="8">
    <source>
        <dbReference type="HAMAP-Rule" id="MF_00376"/>
    </source>
</evidence>
<dbReference type="GO" id="GO:0005524">
    <property type="term" value="F:ATP binding"/>
    <property type="evidence" value="ECO:0007669"/>
    <property type="project" value="UniProtKB-UniRule"/>
</dbReference>
<evidence type="ECO:0000256" key="1">
    <source>
        <dbReference type="ARBA" id="ARBA00009018"/>
    </source>
</evidence>
<keyword evidence="11" id="KW-1185">Reference proteome</keyword>
<keyword evidence="5 8" id="KW-0418">Kinase</keyword>